<accession>A0A0R1QGC2</accession>
<protein>
    <recommendedName>
        <fullName evidence="4">Extracellular protein</fullName>
    </recommendedName>
</protein>
<dbReference type="PATRIC" id="fig|1423770.3.peg.783"/>
<evidence type="ECO:0000256" key="1">
    <source>
        <dbReference type="SAM" id="MobiDB-lite"/>
    </source>
</evidence>
<evidence type="ECO:0000313" key="2">
    <source>
        <dbReference type="EMBL" id="KRL43617.1"/>
    </source>
</evidence>
<feature type="region of interest" description="Disordered" evidence="1">
    <location>
        <begin position="50"/>
        <end position="70"/>
    </location>
</feature>
<gene>
    <name evidence="2" type="ORF">FD29_GL000762</name>
</gene>
<name>A0A0R1QGC2_9LACO</name>
<evidence type="ECO:0000313" key="3">
    <source>
        <dbReference type="Proteomes" id="UP000050872"/>
    </source>
</evidence>
<dbReference type="AlphaFoldDB" id="A0A0R1QGC2"/>
<reference evidence="2 3" key="1">
    <citation type="journal article" date="2015" name="Genome Announc.">
        <title>Expanding the biotechnology potential of lactobacilli through comparative genomics of 213 strains and associated genera.</title>
        <authorList>
            <person name="Sun Z."/>
            <person name="Harris H.M."/>
            <person name="McCann A."/>
            <person name="Guo C."/>
            <person name="Argimon S."/>
            <person name="Zhang W."/>
            <person name="Yang X."/>
            <person name="Jeffery I.B."/>
            <person name="Cooney J.C."/>
            <person name="Kagawa T.F."/>
            <person name="Liu W."/>
            <person name="Song Y."/>
            <person name="Salvetti E."/>
            <person name="Wrobel A."/>
            <person name="Rasinkangas P."/>
            <person name="Parkhill J."/>
            <person name="Rea M.C."/>
            <person name="O'Sullivan O."/>
            <person name="Ritari J."/>
            <person name="Douillard F.P."/>
            <person name="Paul Ross R."/>
            <person name="Yang R."/>
            <person name="Briner A.E."/>
            <person name="Felis G.E."/>
            <person name="de Vos W.M."/>
            <person name="Barrangou R."/>
            <person name="Klaenhammer T.R."/>
            <person name="Caufield P.W."/>
            <person name="Cui Y."/>
            <person name="Zhang H."/>
            <person name="O'Toole P.W."/>
        </authorList>
    </citation>
    <scope>NUCLEOTIDE SEQUENCE [LARGE SCALE GENOMIC DNA]</scope>
    <source>
        <strain evidence="2 3">DSM 14500</strain>
    </source>
</reference>
<keyword evidence="3" id="KW-1185">Reference proteome</keyword>
<feature type="compositionally biased region" description="Polar residues" evidence="1">
    <location>
        <begin position="56"/>
        <end position="70"/>
    </location>
</feature>
<comment type="caution">
    <text evidence="2">The sequence shown here is derived from an EMBL/GenBank/DDBJ whole genome shotgun (WGS) entry which is preliminary data.</text>
</comment>
<dbReference type="Gene3D" id="2.60.120.200">
    <property type="match status" value="1"/>
</dbReference>
<dbReference type="SUPFAM" id="SSF49899">
    <property type="entry name" value="Concanavalin A-like lectins/glucanases"/>
    <property type="match status" value="1"/>
</dbReference>
<dbReference type="STRING" id="1423770.FD29_GL000762"/>
<proteinExistence type="predicted"/>
<dbReference type="EMBL" id="AZEZ01000076">
    <property type="protein sequence ID" value="KRL43617.1"/>
    <property type="molecule type" value="Genomic_DNA"/>
</dbReference>
<sequence>MTLLGVSQSVKADDNNADYLNALKTTPKGLNWDNHAFVIADFEKAAAQRKAEDQKSGLSTNYRPTSSINHHSSMVNNAEIVKSLNPNSPNTSVIKMTNNNWQTGAVWSNPDQKNFFDMSHEQIASMWLYFGRSDNTSALPGNGMAFVLQNDNNKENAIALSPSGIPVNGQSLGVWGSDWDIENENHPERLAQTAIRNSWALEFDTFVNMERVNITGEGNSFDSAISENINSSWSHIAGNYPAQSDTYQFGVGYPYYYTMKHEHFRQQPNLVDSKWHHVTIKWEPNKDDDNLGILSYAYDDKDPDTGMPLNTTNSYNHVSFELDLKKLGLSGSNKQLYWGFTGSTGRNSENNLMVFESIPSFVDVHSSSKIYDVTQGNKLVNANDTVDPNNDIKYEYSLSYKGWSKGWHDINASIKIPKHVYFNSGTITFPDSQNKEPYQISPSAFHDGSIDFVLPEALDHESRNAIITLNGKTEKIATSTLDVPSTYASFDGDNLITGTVTDPFKIRARNLSLESSSPNPIKTPPHKSVDVPGQVTYVGTNNANPDYSSMVVHQTLNGTTTEIKNAIDQYGKFTLNIDGNLLNEINTLNFYVTDNDGNTSNSISRQIVFGGLLEFGNIQENVHFKPINGSFTNQVIPRLNKWQIDVVDSRDKGSTWTVQATASDLVNETTQQKLDGNLFFRDSAGKNNLLNNPVNVATHMKDIDGTQTKNITDAWTNTDGILLSMQKGNPVGTYQGKISWSLIDSTT</sequence>
<dbReference type="InterPro" id="IPR013320">
    <property type="entry name" value="ConA-like_dom_sf"/>
</dbReference>
<organism evidence="2 3">
    <name type="scientific">Companilactobacillus mindensis DSM 14500</name>
    <dbReference type="NCBI Taxonomy" id="1423770"/>
    <lineage>
        <taxon>Bacteria</taxon>
        <taxon>Bacillati</taxon>
        <taxon>Bacillota</taxon>
        <taxon>Bacilli</taxon>
        <taxon>Lactobacillales</taxon>
        <taxon>Lactobacillaceae</taxon>
        <taxon>Companilactobacillus</taxon>
    </lineage>
</organism>
<evidence type="ECO:0008006" key="4">
    <source>
        <dbReference type="Google" id="ProtNLM"/>
    </source>
</evidence>
<dbReference type="Proteomes" id="UP000050872">
    <property type="component" value="Unassembled WGS sequence"/>
</dbReference>